<dbReference type="InterPro" id="IPR023299">
    <property type="entry name" value="ATPase_P-typ_cyto_dom_N"/>
</dbReference>
<evidence type="ECO:0000256" key="9">
    <source>
        <dbReference type="RuleBase" id="RU362083"/>
    </source>
</evidence>
<comment type="subcellular location">
    <subcellularLocation>
        <location evidence="9">Cell membrane</location>
        <topology evidence="9">Multi-pass membrane protein</topology>
    </subcellularLocation>
    <subcellularLocation>
        <location evidence="1">Membrane</location>
        <topology evidence="1">Multi-pass membrane protein</topology>
    </subcellularLocation>
</comment>
<dbReference type="OrthoDB" id="116380at2759"/>
<evidence type="ECO:0000256" key="10">
    <source>
        <dbReference type="SAM" id="MobiDB-lite"/>
    </source>
</evidence>
<feature type="transmembrane region" description="Helical" evidence="9">
    <location>
        <begin position="878"/>
        <end position="901"/>
    </location>
</feature>
<evidence type="ECO:0000256" key="4">
    <source>
        <dbReference type="ARBA" id="ARBA00022741"/>
    </source>
</evidence>
<gene>
    <name evidence="12" type="ORF">KQP761_LOCUS10580</name>
</gene>
<dbReference type="InterPro" id="IPR044492">
    <property type="entry name" value="P_typ_ATPase_HD_dom"/>
</dbReference>
<evidence type="ECO:0000313" key="12">
    <source>
        <dbReference type="EMBL" id="CAF1421004.1"/>
    </source>
</evidence>
<keyword evidence="9" id="KW-0375">Hydrogen ion transport</keyword>
<dbReference type="SFLD" id="SFLDF00027">
    <property type="entry name" value="p-type_atpase"/>
    <property type="match status" value="1"/>
</dbReference>
<dbReference type="FunFam" id="2.70.150.10:FF:000004">
    <property type="entry name" value="Plasma membrane ATPase"/>
    <property type="match status" value="1"/>
</dbReference>
<dbReference type="Pfam" id="PF00702">
    <property type="entry name" value="Hydrolase"/>
    <property type="match status" value="1"/>
</dbReference>
<dbReference type="Pfam" id="PF00122">
    <property type="entry name" value="E1-E2_ATPase"/>
    <property type="match status" value="1"/>
</dbReference>
<evidence type="ECO:0000256" key="8">
    <source>
        <dbReference type="ARBA" id="ARBA00023136"/>
    </source>
</evidence>
<proteinExistence type="inferred from homology"/>
<dbReference type="Gene3D" id="3.40.1110.10">
    <property type="entry name" value="Calcium-transporting ATPase, cytoplasmic domain N"/>
    <property type="match status" value="1"/>
</dbReference>
<feature type="region of interest" description="Disordered" evidence="10">
    <location>
        <begin position="953"/>
        <end position="990"/>
    </location>
</feature>
<dbReference type="GO" id="GO:0008553">
    <property type="term" value="F:P-type proton-exporting transporter activity"/>
    <property type="evidence" value="ECO:0007669"/>
    <property type="project" value="UniProtKB-UniRule"/>
</dbReference>
<evidence type="ECO:0000313" key="13">
    <source>
        <dbReference type="Proteomes" id="UP000663834"/>
    </source>
</evidence>
<dbReference type="PRINTS" id="PR00119">
    <property type="entry name" value="CATATPASE"/>
</dbReference>
<name>A0A815MC81_9BILA</name>
<dbReference type="GO" id="GO:0120029">
    <property type="term" value="P:proton export across plasma membrane"/>
    <property type="evidence" value="ECO:0007669"/>
    <property type="project" value="UniProtKB-UniRule"/>
</dbReference>
<protein>
    <recommendedName>
        <fullName evidence="9">Plasma membrane ATPase</fullName>
        <ecNumber evidence="9">7.1.2.1</ecNumber>
    </recommendedName>
</protein>
<keyword evidence="5 9" id="KW-0067">ATP-binding</keyword>
<dbReference type="SFLD" id="SFLDS00003">
    <property type="entry name" value="Haloacid_Dehalogenase"/>
    <property type="match status" value="1"/>
</dbReference>
<dbReference type="InterPro" id="IPR001757">
    <property type="entry name" value="P_typ_ATPase"/>
</dbReference>
<evidence type="ECO:0000256" key="7">
    <source>
        <dbReference type="ARBA" id="ARBA00022989"/>
    </source>
</evidence>
<sequence length="1070" mass="117106">MVDEQPKSTYVILPENSIKNLTVAELYDKEKYDLSTMVEVDVFTMLDATREGLTDEEVNERLLKFGHNRLEHKEKSAIIQFLLFMWNPLSWVMEAAAIVAIVVSNGGGKPPDWEDFVGIILLLLANSIIGFVEQRNAGNAVKALMESLAPEAKVKRNGEWKVIEAATLVPGDIISVKLGDVIPADARLFAAHGGVSIDQAALTGESLPVTKTAGDEIFSGSTCKQGEAEAIVIGTGLNTFFGRAAKLVGNSSDEIGHLQTILAKIGNFCIIGIAMFIVAEILVMYAGFRYEYRRGINNLLVLLIGGIPIAMPTVLSVTLAIGAKQLSQHKAIVTHVTAIEELAAVTILCSDKTGTLTLNKLVINKPSVKQYSDIGIDEIIHYAAIASRTENQDAIDTCITGAYGDIKTIRAGIQELEFKPFNPTNKRTEITYKRISDGTVHRISKGMSHSILDLCTRNKTQEQIKQMNADVDEFARRGLRALAVAIEDVPSGEIEGEGNGFELVGLLPIYDPPRSDTKETIERAIALGVKVKMITGDQLAIAKETGRRLGMGDNMYLSKTLKDGPPPESGYRDVDDLVLHADGFAGVYPEHKYEIVEKLQKLGYIIAMTGDGVNDAPALSRANVGVAVADASDAARSAADIVLTEPGLSVIIEGRKIPFSLSKFAPENETFLVANVGVAVADASDAARSAADIVLTEPGLSVIIEAILGSRQIFQPILGSRQIFQRMRNYAIYTCSITIRVIVGFSVLIFAFKFDFPSFMVLILAILNDGTIMTISKDRVKPSPYPNSWNLTEIFTYAIVYGIYLAASTVAFFAVAVKTDFFQKFGVTKIVYGNSSSSYPGWNDPVLHSVIYLQVSTISQALIFVTRSHGFFFMERPSIILVVAFMVAQLVATFIAVWANWSFTDIKGCGWKWAGVVWIWNIVWFFPLDGFKYALRAYFDPIQKRAIEELLTPEPSTQAQTSRRKSTLAAAGSGPLSRRSTMVGGDSSRSRRGTFIEATAKYYAPQTEHLSTSRLHRNFARLFKSEGVDAPRIAVDHDELRRFSLVQAHHASKLLNPNGTNANRRTTTAL</sequence>
<dbReference type="SMART" id="SM00831">
    <property type="entry name" value="Cation_ATPase_N"/>
    <property type="match status" value="1"/>
</dbReference>
<dbReference type="Gene3D" id="1.20.1110.10">
    <property type="entry name" value="Calcium-transporting ATPase, transmembrane domain"/>
    <property type="match status" value="3"/>
</dbReference>
<dbReference type="InterPro" id="IPR023298">
    <property type="entry name" value="ATPase_P-typ_TM_dom_sf"/>
</dbReference>
<comment type="similarity">
    <text evidence="2 9">Belongs to the cation transport ATPase (P-type) (TC 3.A.3) family. Type IIIA subfamily.</text>
</comment>
<dbReference type="PROSITE" id="PS00154">
    <property type="entry name" value="ATPASE_E1_E2"/>
    <property type="match status" value="1"/>
</dbReference>
<feature type="transmembrane region" description="Helical" evidence="9">
    <location>
        <begin position="300"/>
        <end position="321"/>
    </location>
</feature>
<comment type="catalytic activity">
    <reaction evidence="9">
        <text>ATP + H2O + H(+)(in) = ADP + phosphate + 2 H(+)(out)</text>
        <dbReference type="Rhea" id="RHEA:20852"/>
        <dbReference type="ChEBI" id="CHEBI:15377"/>
        <dbReference type="ChEBI" id="CHEBI:15378"/>
        <dbReference type="ChEBI" id="CHEBI:30616"/>
        <dbReference type="ChEBI" id="CHEBI:43474"/>
        <dbReference type="ChEBI" id="CHEBI:456216"/>
        <dbReference type="EC" id="7.1.2.1"/>
    </reaction>
</comment>
<dbReference type="EMBL" id="CAJNOW010004543">
    <property type="protein sequence ID" value="CAF1421004.1"/>
    <property type="molecule type" value="Genomic_DNA"/>
</dbReference>
<dbReference type="CDD" id="cd02076">
    <property type="entry name" value="P-type_ATPase_H"/>
    <property type="match status" value="1"/>
</dbReference>
<feature type="transmembrane region" description="Helical" evidence="9">
    <location>
        <begin position="913"/>
        <end position="935"/>
    </location>
</feature>
<keyword evidence="9" id="KW-0460">Magnesium</keyword>
<dbReference type="PANTHER" id="PTHR42861">
    <property type="entry name" value="CALCIUM-TRANSPORTING ATPASE"/>
    <property type="match status" value="1"/>
</dbReference>
<dbReference type="AlphaFoldDB" id="A0A815MC81"/>
<feature type="transmembrane region" description="Helical" evidence="9">
    <location>
        <begin position="116"/>
        <end position="132"/>
    </location>
</feature>
<dbReference type="SUPFAM" id="SSF81653">
    <property type="entry name" value="Calcium ATPase, transduction domain A"/>
    <property type="match status" value="1"/>
</dbReference>
<dbReference type="InterPro" id="IPR008250">
    <property type="entry name" value="ATPase_P-typ_transduc_dom_A_sf"/>
</dbReference>
<keyword evidence="6 9" id="KW-1278">Translocase</keyword>
<dbReference type="GO" id="GO:0005886">
    <property type="term" value="C:plasma membrane"/>
    <property type="evidence" value="ECO:0007669"/>
    <property type="project" value="UniProtKB-SubCell"/>
</dbReference>
<dbReference type="NCBIfam" id="TIGR01494">
    <property type="entry name" value="ATPase_P-type"/>
    <property type="match status" value="2"/>
</dbReference>
<keyword evidence="8 9" id="KW-0472">Membrane</keyword>
<dbReference type="Gene3D" id="3.40.50.1000">
    <property type="entry name" value="HAD superfamily/HAD-like"/>
    <property type="match status" value="1"/>
</dbReference>
<feature type="transmembrane region" description="Helical" evidence="9">
    <location>
        <begin position="795"/>
        <end position="817"/>
    </location>
</feature>
<dbReference type="InterPro" id="IPR023214">
    <property type="entry name" value="HAD_sf"/>
</dbReference>
<dbReference type="InterPro" id="IPR006534">
    <property type="entry name" value="P-type_ATPase_IIIA"/>
</dbReference>
<keyword evidence="9" id="KW-0813">Transport</keyword>
<accession>A0A815MC81</accession>
<keyword evidence="7 9" id="KW-1133">Transmembrane helix</keyword>
<evidence type="ECO:0000256" key="3">
    <source>
        <dbReference type="ARBA" id="ARBA00022692"/>
    </source>
</evidence>
<dbReference type="NCBIfam" id="TIGR01647">
    <property type="entry name" value="ATPase-IIIA_H"/>
    <property type="match status" value="1"/>
</dbReference>
<comment type="caution">
    <text evidence="12">The sequence shown here is derived from an EMBL/GenBank/DDBJ whole genome shotgun (WGS) entry which is preliminary data.</text>
</comment>
<keyword evidence="3 9" id="KW-0812">Transmembrane</keyword>
<feature type="transmembrane region" description="Helical" evidence="9">
    <location>
        <begin position="77"/>
        <end position="104"/>
    </location>
</feature>
<evidence type="ECO:0000256" key="6">
    <source>
        <dbReference type="ARBA" id="ARBA00022967"/>
    </source>
</evidence>
<evidence type="ECO:0000256" key="5">
    <source>
        <dbReference type="ARBA" id="ARBA00022840"/>
    </source>
</evidence>
<evidence type="ECO:0000259" key="11">
    <source>
        <dbReference type="SMART" id="SM00831"/>
    </source>
</evidence>
<dbReference type="SFLD" id="SFLDG00002">
    <property type="entry name" value="C1.7:_P-type_atpase_like"/>
    <property type="match status" value="1"/>
</dbReference>
<evidence type="ECO:0000256" key="2">
    <source>
        <dbReference type="ARBA" id="ARBA00008804"/>
    </source>
</evidence>
<dbReference type="EC" id="7.1.2.1" evidence="9"/>
<keyword evidence="4 9" id="KW-0547">Nucleotide-binding</keyword>
<dbReference type="SUPFAM" id="SSF56784">
    <property type="entry name" value="HAD-like"/>
    <property type="match status" value="1"/>
</dbReference>
<feature type="transmembrane region" description="Helical" evidence="9">
    <location>
        <begin position="265"/>
        <end position="288"/>
    </location>
</feature>
<dbReference type="SUPFAM" id="SSF81665">
    <property type="entry name" value="Calcium ATPase, transmembrane domain M"/>
    <property type="match status" value="1"/>
</dbReference>
<evidence type="ECO:0000256" key="1">
    <source>
        <dbReference type="ARBA" id="ARBA00004141"/>
    </source>
</evidence>
<dbReference type="FunFam" id="3.40.1110.10:FF:000005">
    <property type="entry name" value="Plasma membrane ATPase"/>
    <property type="match status" value="1"/>
</dbReference>
<dbReference type="Pfam" id="PF00690">
    <property type="entry name" value="Cation_ATPase_N"/>
    <property type="match status" value="1"/>
</dbReference>
<dbReference type="PRINTS" id="PR00120">
    <property type="entry name" value="HATPASE"/>
</dbReference>
<dbReference type="GO" id="GO:0005524">
    <property type="term" value="F:ATP binding"/>
    <property type="evidence" value="ECO:0007669"/>
    <property type="project" value="UniProtKB-UniRule"/>
</dbReference>
<feature type="domain" description="Cation-transporting P-type ATPase N-terminal" evidence="11">
    <location>
        <begin position="33"/>
        <end position="105"/>
    </location>
</feature>
<dbReference type="InterPro" id="IPR036412">
    <property type="entry name" value="HAD-like_sf"/>
</dbReference>
<organism evidence="12 13">
    <name type="scientific">Rotaria magnacalcarata</name>
    <dbReference type="NCBI Taxonomy" id="392030"/>
    <lineage>
        <taxon>Eukaryota</taxon>
        <taxon>Metazoa</taxon>
        <taxon>Spiralia</taxon>
        <taxon>Gnathifera</taxon>
        <taxon>Rotifera</taxon>
        <taxon>Eurotatoria</taxon>
        <taxon>Bdelloidea</taxon>
        <taxon>Philodinida</taxon>
        <taxon>Philodinidae</taxon>
        <taxon>Rotaria</taxon>
    </lineage>
</organism>
<dbReference type="InterPro" id="IPR004014">
    <property type="entry name" value="ATPase_P-typ_cation-transptr_N"/>
</dbReference>
<dbReference type="GO" id="GO:0016887">
    <property type="term" value="F:ATP hydrolysis activity"/>
    <property type="evidence" value="ECO:0007669"/>
    <property type="project" value="InterPro"/>
</dbReference>
<reference evidence="12" key="1">
    <citation type="submission" date="2021-02" db="EMBL/GenBank/DDBJ databases">
        <authorList>
            <person name="Nowell W R."/>
        </authorList>
    </citation>
    <scope>NUCLEOTIDE SEQUENCE</scope>
</reference>
<dbReference type="InterPro" id="IPR059000">
    <property type="entry name" value="ATPase_P-type_domA"/>
</dbReference>
<keyword evidence="9" id="KW-0406">Ion transport</keyword>
<feature type="transmembrane region" description="Helical" evidence="9">
    <location>
        <begin position="730"/>
        <end position="752"/>
    </location>
</feature>
<dbReference type="InterPro" id="IPR018303">
    <property type="entry name" value="ATPase_P-typ_P_site"/>
</dbReference>
<dbReference type="FunFam" id="3.40.50.1000:FF:000008">
    <property type="entry name" value="Plasma membrane ATPase"/>
    <property type="match status" value="1"/>
</dbReference>
<dbReference type="Proteomes" id="UP000663834">
    <property type="component" value="Unassembled WGS sequence"/>
</dbReference>